<dbReference type="AlphaFoldDB" id="A0A0F9BZ30"/>
<keyword evidence="3" id="KW-0804">Transcription</keyword>
<dbReference type="CDD" id="cd00093">
    <property type="entry name" value="HTH_XRE"/>
    <property type="match status" value="1"/>
</dbReference>
<evidence type="ECO:0000256" key="2">
    <source>
        <dbReference type="ARBA" id="ARBA00023125"/>
    </source>
</evidence>
<keyword evidence="1" id="KW-0805">Transcription regulation</keyword>
<dbReference type="SUPFAM" id="SSF47413">
    <property type="entry name" value="lambda repressor-like DNA-binding domains"/>
    <property type="match status" value="1"/>
</dbReference>
<evidence type="ECO:0000313" key="5">
    <source>
        <dbReference type="EMBL" id="KKL27139.1"/>
    </source>
</evidence>
<accession>A0A0F9BZ30</accession>
<evidence type="ECO:0000256" key="1">
    <source>
        <dbReference type="ARBA" id="ARBA00023015"/>
    </source>
</evidence>
<feature type="domain" description="HTH cro/C1-type" evidence="4">
    <location>
        <begin position="5"/>
        <end position="60"/>
    </location>
</feature>
<organism evidence="5">
    <name type="scientific">marine sediment metagenome</name>
    <dbReference type="NCBI Taxonomy" id="412755"/>
    <lineage>
        <taxon>unclassified sequences</taxon>
        <taxon>metagenomes</taxon>
        <taxon>ecological metagenomes</taxon>
    </lineage>
</organism>
<comment type="caution">
    <text evidence="5">The sequence shown here is derived from an EMBL/GenBank/DDBJ whole genome shotgun (WGS) entry which is preliminary data.</text>
</comment>
<evidence type="ECO:0000259" key="4">
    <source>
        <dbReference type="SMART" id="SM00530"/>
    </source>
</evidence>
<feature type="non-terminal residue" evidence="5">
    <location>
        <position position="1"/>
    </location>
</feature>
<dbReference type="Gene3D" id="1.10.260.40">
    <property type="entry name" value="lambda repressor-like DNA-binding domains"/>
    <property type="match status" value="1"/>
</dbReference>
<dbReference type="InterPro" id="IPR001387">
    <property type="entry name" value="Cro/C1-type_HTH"/>
</dbReference>
<dbReference type="GO" id="GO:0003677">
    <property type="term" value="F:DNA binding"/>
    <property type="evidence" value="ECO:0007669"/>
    <property type="project" value="UniProtKB-KW"/>
</dbReference>
<gene>
    <name evidence="5" type="ORF">LCGC14_2388180</name>
</gene>
<dbReference type="PANTHER" id="PTHR40661:SF3">
    <property type="entry name" value="FELS-1 PROPHAGE TRANSCRIPTIONAL REGULATOR"/>
    <property type="match status" value="1"/>
</dbReference>
<dbReference type="InterPro" id="IPR036286">
    <property type="entry name" value="LexA/Signal_pep-like_sf"/>
</dbReference>
<dbReference type="InterPro" id="IPR039418">
    <property type="entry name" value="LexA-like"/>
</dbReference>
<dbReference type="EMBL" id="LAZR01035577">
    <property type="protein sequence ID" value="KKL27139.1"/>
    <property type="molecule type" value="Genomic_DNA"/>
</dbReference>
<dbReference type="SUPFAM" id="SSF51306">
    <property type="entry name" value="LexA/Signal peptidase"/>
    <property type="match status" value="1"/>
</dbReference>
<dbReference type="PANTHER" id="PTHR40661">
    <property type="match status" value="1"/>
</dbReference>
<protein>
    <recommendedName>
        <fullName evidence="4">HTH cro/C1-type domain-containing protein</fullName>
    </recommendedName>
</protein>
<dbReference type="InterPro" id="IPR015927">
    <property type="entry name" value="Peptidase_S24_S26A/B/C"/>
</dbReference>
<proteinExistence type="predicted"/>
<dbReference type="CDD" id="cd06529">
    <property type="entry name" value="S24_LexA-like"/>
    <property type="match status" value="1"/>
</dbReference>
<dbReference type="SMART" id="SM00530">
    <property type="entry name" value="HTH_XRE"/>
    <property type="match status" value="1"/>
</dbReference>
<keyword evidence="2" id="KW-0238">DNA-binding</keyword>
<dbReference type="Gene3D" id="2.10.109.10">
    <property type="entry name" value="Umud Fragment, subunit A"/>
    <property type="match status" value="1"/>
</dbReference>
<name>A0A0F9BZ30_9ZZZZ</name>
<evidence type="ECO:0000256" key="3">
    <source>
        <dbReference type="ARBA" id="ARBA00023163"/>
    </source>
</evidence>
<sequence>MDSDWFKGRLRERKRTQEHLAVAIHRERSVVSKIINGKQPLQIDEVRGFSEVLEVPVIEILYRAGLWNAAPSVVLAPIINSVEAGEFADTTPDEPPSAEHSIVVERACKTVFALKIEGDSMDRVAPENSLIVVNYSVKKAKDGELFVFRRHGEATFKRFRKDESGAWLEPDSTNPRHTRIFPDNGDNIEVIGRVIEIRPEYG</sequence>
<dbReference type="InterPro" id="IPR010982">
    <property type="entry name" value="Lambda_DNA-bd_dom_sf"/>
</dbReference>
<dbReference type="Pfam" id="PF00717">
    <property type="entry name" value="Peptidase_S24"/>
    <property type="match status" value="1"/>
</dbReference>
<reference evidence="5" key="1">
    <citation type="journal article" date="2015" name="Nature">
        <title>Complex archaea that bridge the gap between prokaryotes and eukaryotes.</title>
        <authorList>
            <person name="Spang A."/>
            <person name="Saw J.H."/>
            <person name="Jorgensen S.L."/>
            <person name="Zaremba-Niedzwiedzka K."/>
            <person name="Martijn J."/>
            <person name="Lind A.E."/>
            <person name="van Eijk R."/>
            <person name="Schleper C."/>
            <person name="Guy L."/>
            <person name="Ettema T.J."/>
        </authorList>
    </citation>
    <scope>NUCLEOTIDE SEQUENCE</scope>
</reference>